<organism evidence="1 2">
    <name type="scientific">Phaeosphaeria nodorum (strain SN15 / ATCC MYA-4574 / FGSC 10173)</name>
    <name type="common">Glume blotch fungus</name>
    <name type="synonym">Parastagonospora nodorum</name>
    <dbReference type="NCBI Taxonomy" id="321614"/>
    <lineage>
        <taxon>Eukaryota</taxon>
        <taxon>Fungi</taxon>
        <taxon>Dikarya</taxon>
        <taxon>Ascomycota</taxon>
        <taxon>Pezizomycotina</taxon>
        <taxon>Dothideomycetes</taxon>
        <taxon>Pleosporomycetidae</taxon>
        <taxon>Pleosporales</taxon>
        <taxon>Pleosporineae</taxon>
        <taxon>Phaeosphaeriaceae</taxon>
        <taxon>Parastagonospora</taxon>
    </lineage>
</organism>
<reference evidence="2" key="1">
    <citation type="journal article" date="2021" name="BMC Genomics">
        <title>Chromosome-level genome assembly and manually-curated proteome of model necrotroph Parastagonospora nodorum Sn15 reveals a genome-wide trove of candidate effector homologs, and redundancy of virulence-related functions within an accessory chromosome.</title>
        <authorList>
            <person name="Bertazzoni S."/>
            <person name="Jones D.A.B."/>
            <person name="Phan H.T."/>
            <person name="Tan K.-C."/>
            <person name="Hane J.K."/>
        </authorList>
    </citation>
    <scope>NUCLEOTIDE SEQUENCE [LARGE SCALE GENOMIC DNA]</scope>
    <source>
        <strain evidence="2">SN15 / ATCC MYA-4574 / FGSC 10173)</strain>
    </source>
</reference>
<dbReference type="VEuPathDB" id="FungiDB:JI435_413090"/>
<protein>
    <submittedName>
        <fullName evidence="1">Uncharacterized protein</fullName>
    </submittedName>
</protein>
<dbReference type="AlphaFoldDB" id="A0A7U2F5L8"/>
<dbReference type="EMBL" id="CP069031">
    <property type="protein sequence ID" value="QRC99182.1"/>
    <property type="molecule type" value="Genomic_DNA"/>
</dbReference>
<keyword evidence="2" id="KW-1185">Reference proteome</keyword>
<accession>A0A7U2F5L8</accession>
<gene>
    <name evidence="1" type="ORF">JI435_413090</name>
</gene>
<name>A0A7U2F5L8_PHANO</name>
<proteinExistence type="predicted"/>
<evidence type="ECO:0000313" key="2">
    <source>
        <dbReference type="Proteomes" id="UP000663193"/>
    </source>
</evidence>
<dbReference type="Proteomes" id="UP000663193">
    <property type="component" value="Chromosome 9"/>
</dbReference>
<sequence>MRRDSSCFCEWSCACGMNRGLVRRVSDRGLVTVYIQLPVPCSLYLAVFKHQHCDFSGCDLERFFVASLTLATAFDAFEHTCRIWSG</sequence>
<evidence type="ECO:0000313" key="1">
    <source>
        <dbReference type="EMBL" id="QRC99182.1"/>
    </source>
</evidence>